<feature type="transmembrane region" description="Helical" evidence="1">
    <location>
        <begin position="38"/>
        <end position="57"/>
    </location>
</feature>
<gene>
    <name evidence="3" type="ORF">HLB35_09420</name>
</gene>
<evidence type="ECO:0000259" key="2">
    <source>
        <dbReference type="Pfam" id="PF03703"/>
    </source>
</evidence>
<dbReference type="AlphaFoldDB" id="A0A7Y3TX99"/>
<organism evidence="3 4">
    <name type="scientific">Vreelandella azerica</name>
    <dbReference type="NCBI Taxonomy" id="2732867"/>
    <lineage>
        <taxon>Bacteria</taxon>
        <taxon>Pseudomonadati</taxon>
        <taxon>Pseudomonadota</taxon>
        <taxon>Gammaproteobacteria</taxon>
        <taxon>Oceanospirillales</taxon>
        <taxon>Halomonadaceae</taxon>
        <taxon>Vreelandella</taxon>
    </lineage>
</organism>
<dbReference type="PANTHER" id="PTHR34473:SF3">
    <property type="entry name" value="TRANSMEMBRANE PROTEIN-RELATED"/>
    <property type="match status" value="1"/>
</dbReference>
<evidence type="ECO:0000256" key="1">
    <source>
        <dbReference type="SAM" id="Phobius"/>
    </source>
</evidence>
<reference evidence="3 4" key="1">
    <citation type="submission" date="2020-05" db="EMBL/GenBank/DDBJ databases">
        <authorList>
            <person name="Ruan W."/>
            <person name="Jeon C.O."/>
            <person name="Chun B.H."/>
        </authorList>
    </citation>
    <scope>NUCLEOTIDE SEQUENCE [LARGE SCALE GENOMIC DNA]</scope>
    <source>
        <strain evidence="3 4">TBZ9</strain>
    </source>
</reference>
<keyword evidence="1" id="KW-0472">Membrane</keyword>
<accession>A0A7Y3TX99</accession>
<reference evidence="3 4" key="2">
    <citation type="submission" date="2020-06" db="EMBL/GenBank/DDBJ databases">
        <title>Halomonas songnenensis sp. nov., a moderately halophilic bacterium isolated from saline and alkaline soils.</title>
        <authorList>
            <person name="Jiang J."/>
            <person name="Pan Y."/>
        </authorList>
    </citation>
    <scope>NUCLEOTIDE SEQUENCE [LARGE SCALE GENOMIC DNA]</scope>
    <source>
        <strain evidence="3 4">TBZ9</strain>
    </source>
</reference>
<dbReference type="PANTHER" id="PTHR34473">
    <property type="entry name" value="UPF0699 TRANSMEMBRANE PROTEIN YDBS"/>
    <property type="match status" value="1"/>
</dbReference>
<feature type="transmembrane region" description="Helical" evidence="1">
    <location>
        <begin position="63"/>
        <end position="85"/>
    </location>
</feature>
<dbReference type="InterPro" id="IPR005182">
    <property type="entry name" value="YdbS-like_PH"/>
</dbReference>
<keyword evidence="1" id="KW-0812">Transmembrane</keyword>
<comment type="caution">
    <text evidence="3">The sequence shown here is derived from an EMBL/GenBank/DDBJ whole genome shotgun (WGS) entry which is preliminary data.</text>
</comment>
<dbReference type="Proteomes" id="UP000588806">
    <property type="component" value="Unassembled WGS sequence"/>
</dbReference>
<name>A0A7Y3TX99_9GAMM</name>
<keyword evidence="1" id="KW-1133">Transmembrane helix</keyword>
<dbReference type="Pfam" id="PF03703">
    <property type="entry name" value="bPH_2"/>
    <property type="match status" value="1"/>
</dbReference>
<protein>
    <submittedName>
        <fullName evidence="3">PH domain-containing protein</fullName>
    </submittedName>
</protein>
<evidence type="ECO:0000313" key="3">
    <source>
        <dbReference type="EMBL" id="NOG31922.1"/>
    </source>
</evidence>
<sequence length="188" mass="20768">MAESLMIEQANPVLEPDRFTPLQEADFQPVDPAYLKQLRLTLLPVLLLAAPLGWQLYQLPISLPLVASLALLIPGVAVLLMALFWAPRRYWLTGYCLRQHDLHLRTGALWRCTTSVTLNRIQHLEVSQGPLERLLGIARLLVYTAGGSGQDLAIPGLAKARADQLRLHVLQQLGEPEAGEREAAEGDA</sequence>
<dbReference type="EMBL" id="JABFHI010000003">
    <property type="protein sequence ID" value="NOG31922.1"/>
    <property type="molecule type" value="Genomic_DNA"/>
</dbReference>
<proteinExistence type="predicted"/>
<evidence type="ECO:0000313" key="4">
    <source>
        <dbReference type="Proteomes" id="UP000588806"/>
    </source>
</evidence>
<feature type="domain" description="YdbS-like PH" evidence="2">
    <location>
        <begin position="93"/>
        <end position="167"/>
    </location>
</feature>
<keyword evidence="4" id="KW-1185">Reference proteome</keyword>